<feature type="region of interest" description="Disordered" evidence="4">
    <location>
        <begin position="1"/>
        <end position="25"/>
    </location>
</feature>
<feature type="compositionally biased region" description="Basic and acidic residues" evidence="4">
    <location>
        <begin position="918"/>
        <end position="935"/>
    </location>
</feature>
<dbReference type="GO" id="GO:0000149">
    <property type="term" value="F:SNARE binding"/>
    <property type="evidence" value="ECO:0007669"/>
    <property type="project" value="TreeGrafter"/>
</dbReference>
<keyword evidence="3" id="KW-0175">Coiled coil</keyword>
<feature type="region of interest" description="Disordered" evidence="4">
    <location>
        <begin position="777"/>
        <end position="843"/>
    </location>
</feature>
<feature type="region of interest" description="Disordered" evidence="4">
    <location>
        <begin position="430"/>
        <end position="452"/>
    </location>
</feature>
<accession>A0AAD4LG45</accession>
<evidence type="ECO:0000256" key="2">
    <source>
        <dbReference type="ARBA" id="ARBA00013807"/>
    </source>
</evidence>
<feature type="compositionally biased region" description="Polar residues" evidence="4">
    <location>
        <begin position="825"/>
        <end position="835"/>
    </location>
</feature>
<dbReference type="EMBL" id="JAKELL010000024">
    <property type="protein sequence ID" value="KAH8992095.1"/>
    <property type="molecule type" value="Genomic_DNA"/>
</dbReference>
<evidence type="ECO:0000313" key="5">
    <source>
        <dbReference type="EMBL" id="KAH8992095.1"/>
    </source>
</evidence>
<keyword evidence="6" id="KW-1185">Reference proteome</keyword>
<evidence type="ECO:0000256" key="3">
    <source>
        <dbReference type="ARBA" id="ARBA00023054"/>
    </source>
</evidence>
<feature type="region of interest" description="Disordered" evidence="4">
    <location>
        <begin position="109"/>
        <end position="190"/>
    </location>
</feature>
<name>A0AAD4LG45_9AGAM</name>
<protein>
    <recommendedName>
        <fullName evidence="2">Autophagy-related protein 14</fullName>
    </recommendedName>
</protein>
<dbReference type="GO" id="GO:0005768">
    <property type="term" value="C:endosome"/>
    <property type="evidence" value="ECO:0007669"/>
    <property type="project" value="TreeGrafter"/>
</dbReference>
<comment type="caution">
    <text evidence="5">The sequence shown here is derived from an EMBL/GenBank/DDBJ whole genome shotgun (WGS) entry which is preliminary data.</text>
</comment>
<dbReference type="GO" id="GO:0035493">
    <property type="term" value="P:SNARE complex assembly"/>
    <property type="evidence" value="ECO:0007669"/>
    <property type="project" value="TreeGrafter"/>
</dbReference>
<dbReference type="AlphaFoldDB" id="A0AAD4LG45"/>
<evidence type="ECO:0000313" key="6">
    <source>
        <dbReference type="Proteomes" id="UP001201163"/>
    </source>
</evidence>
<feature type="region of interest" description="Disordered" evidence="4">
    <location>
        <begin position="215"/>
        <end position="305"/>
    </location>
</feature>
<feature type="compositionally biased region" description="Polar residues" evidence="4">
    <location>
        <begin position="155"/>
        <end position="190"/>
    </location>
</feature>
<feature type="compositionally biased region" description="Polar residues" evidence="4">
    <location>
        <begin position="435"/>
        <end position="448"/>
    </location>
</feature>
<feature type="region of interest" description="Disordered" evidence="4">
    <location>
        <begin position="862"/>
        <end position="943"/>
    </location>
</feature>
<dbReference type="Pfam" id="PF10186">
    <property type="entry name" value="ATG14"/>
    <property type="match status" value="1"/>
</dbReference>
<gene>
    <name evidence="5" type="ORF">EDB92DRAFT_1991341</name>
</gene>
<dbReference type="GO" id="GO:0000323">
    <property type="term" value="C:lytic vacuole"/>
    <property type="evidence" value="ECO:0007669"/>
    <property type="project" value="TreeGrafter"/>
</dbReference>
<feature type="compositionally biased region" description="Polar residues" evidence="4">
    <location>
        <begin position="270"/>
        <end position="280"/>
    </location>
</feature>
<dbReference type="Proteomes" id="UP001201163">
    <property type="component" value="Unassembled WGS sequence"/>
</dbReference>
<proteinExistence type="inferred from homology"/>
<dbReference type="InterPro" id="IPR018791">
    <property type="entry name" value="UV_resistance/autophagy_Atg14"/>
</dbReference>
<evidence type="ECO:0000256" key="1">
    <source>
        <dbReference type="ARBA" id="ARBA00009574"/>
    </source>
</evidence>
<dbReference type="GO" id="GO:0032991">
    <property type="term" value="C:protein-containing complex"/>
    <property type="evidence" value="ECO:0007669"/>
    <property type="project" value="UniProtKB-ARBA"/>
</dbReference>
<organism evidence="5 6">
    <name type="scientific">Lactarius akahatsu</name>
    <dbReference type="NCBI Taxonomy" id="416441"/>
    <lineage>
        <taxon>Eukaryota</taxon>
        <taxon>Fungi</taxon>
        <taxon>Dikarya</taxon>
        <taxon>Basidiomycota</taxon>
        <taxon>Agaricomycotina</taxon>
        <taxon>Agaricomycetes</taxon>
        <taxon>Russulales</taxon>
        <taxon>Russulaceae</taxon>
        <taxon>Lactarius</taxon>
    </lineage>
</organism>
<evidence type="ECO:0000256" key="4">
    <source>
        <dbReference type="SAM" id="MobiDB-lite"/>
    </source>
</evidence>
<comment type="similarity">
    <text evidence="1">Belongs to the ATG14 family.</text>
</comment>
<dbReference type="PANTHER" id="PTHR15157:SF5">
    <property type="entry name" value="UV RADIATION RESISTANCE-ASSOCIATED GENE PROTEIN"/>
    <property type="match status" value="1"/>
</dbReference>
<sequence>METDSHSHGRRRGETNGVGSNPSGGLLTPVEYQNCAQHLLRHITRIQIRNFTPFPARDAFASALTQPSEQSQFTSYGSLSDDLDVALSRKRTRKTSSTSIMTIKSRLDGHTSDDSWAVGSASPPDLRARKRTVSRVSTRESPASVGPGNHPPLSGTGTASRTNRPRTQSMSSSVSGKAVVPTTTQWQSHTQKTLEKVLRSRLVETFVTVTVPSTFGEHGSLAKPASASHAHRPTSRESPASNRNLRPPQGTPPRSTSSSREEQHTKRISRTATAVSTDKTASTRKVAASPTKLNGNASKPRSLKADNETRTVPNFISNIHNPSTNPDFALDIHDFSKQTDPSATHVIVQLWAKLHQDRTSVSKRDKGKEQTLDEVDISDPQWKAAGHWDVCLADLVPLPDEIAAQPSSLPSNTLLLTLSPPGKTFYIPVAPSLGPTRSPSPSNGYNSDPESHASGVLLVSKSATPRRKDFSLPRTKAREPHARYAATSSWHDLVKLVNLQCAIIDTRQLLSEDIRNVDGLFAPPNVNWLTREVSERESRLADWRAAEAQARVELGSLSDRIRERKEELKCRRALLSSAMVMLSQDVTAEAILEQELSRERDTLAALQRRIPSIRVTLISTLSSLFPIDLISGSDLLFSVLGVPLPIPIGATDPAPPLSLPAYKDVNEETVATALAYAALVVQLLATYLGKLLVYPITFCGSRSMIRDGISAMVGPRMFPLFSKGVDTYRFEYGVFLLNKNIEMLMSDRNLRALDMRHTLPNLKNLLLTLSDGEGASLGDMRSSTTSLTGLESPVRPLSPKQSSSTVSTSTMATELPEAADESPPHSGSTTPSKASIDTHHGSFSRMSRPFLGLSGFLRSRYPSSAQRPSVKAVPESLENGVENENGEEGQMTGSTDENSSDDDDRRTLRGVPVNSGGEDVKEVVRGGEKETEDSKVPVPVGEDGETLAVSRVLTHI</sequence>
<reference evidence="5" key="1">
    <citation type="submission" date="2022-01" db="EMBL/GenBank/DDBJ databases">
        <title>Comparative genomics reveals a dynamic genome evolution in the ectomycorrhizal milk-cap (Lactarius) mushrooms.</title>
        <authorList>
            <consortium name="DOE Joint Genome Institute"/>
            <person name="Lebreton A."/>
            <person name="Tang N."/>
            <person name="Kuo A."/>
            <person name="LaButti K."/>
            <person name="Drula E."/>
            <person name="Barry K."/>
            <person name="Clum A."/>
            <person name="Lipzen A."/>
            <person name="Mousain D."/>
            <person name="Ng V."/>
            <person name="Wang R."/>
            <person name="Wang X."/>
            <person name="Dai Y."/>
            <person name="Henrissat B."/>
            <person name="Grigoriev I.V."/>
            <person name="Guerin-Laguette A."/>
            <person name="Yu F."/>
            <person name="Martin F.M."/>
        </authorList>
    </citation>
    <scope>NUCLEOTIDE SEQUENCE</scope>
    <source>
        <strain evidence="5">QP</strain>
    </source>
</reference>
<dbReference type="PANTHER" id="PTHR15157">
    <property type="entry name" value="UV RADIATION RESISTANCE-ASSOCIATED GENE PROTEIN"/>
    <property type="match status" value="1"/>
</dbReference>